<sequence>MSILFSGIVSFRPFPWRCDVPANGKRFSCLMMAAVEHVNQYCVEVKNRFSLLLDTSNNEDPDLLLSKLQNQRAERTKKDKSSTPTVVHVDIKPEVHSEAEVKDGEGSVKGLLKSCTSPNSISGKPARLPKSPKSPNASSTTVTDFPKEDVTPKDCVQAPAQQTVRGRGGFRGFNRGFRGRGFGPRPVNDMPSDSFGEPNSQRDLQYEPRGRGRGRPRSGFSRGRGSAYTDFRESERYNESDRTGGKPGFRRDDYGPAENMNTEQATDGNPTECNDMEPLENGITMDGVAGENKEEKLNEEAEETPKMYTLEEYKAMLSSMKPTISVGSKETRKANDGRDVFANMVAHRKLSEHSEEEIVEVVKDIQERPSIEIDVSFMDRPSNRGRGSRPFGSRGFDRGSGVPSFRGGGRPRGSRGPRGSFRGDTRGRGSVRGASAEQHSAPPVIYSDQDFPSLK</sequence>
<accession>A0A5J4NFJ5</accession>
<dbReference type="PANTHER" id="PTHR12299:SF17">
    <property type="entry name" value="AT19571P-RELATED"/>
    <property type="match status" value="1"/>
</dbReference>
<evidence type="ECO:0000313" key="4">
    <source>
        <dbReference type="Proteomes" id="UP000324629"/>
    </source>
</evidence>
<reference evidence="3 4" key="1">
    <citation type="journal article" date="2019" name="Gigascience">
        <title>Whole-genome sequence of the oriental lung fluke Paragonimus westermani.</title>
        <authorList>
            <person name="Oey H."/>
            <person name="Zakrzewski M."/>
            <person name="Narain K."/>
            <person name="Devi K.R."/>
            <person name="Agatsuma T."/>
            <person name="Nawaratna S."/>
            <person name="Gobert G.N."/>
            <person name="Jones M.K."/>
            <person name="Ragan M.A."/>
            <person name="McManus D.P."/>
            <person name="Krause L."/>
        </authorList>
    </citation>
    <scope>NUCLEOTIDE SEQUENCE [LARGE SCALE GENOMIC DNA]</scope>
    <source>
        <strain evidence="3 4">IND2009</strain>
    </source>
</reference>
<dbReference type="InterPro" id="IPR039764">
    <property type="entry name" value="HABP4/SERBP1-like"/>
</dbReference>
<evidence type="ECO:0000313" key="3">
    <source>
        <dbReference type="EMBL" id="KAA3674213.1"/>
    </source>
</evidence>
<feature type="compositionally biased region" description="Low complexity" evidence="1">
    <location>
        <begin position="217"/>
        <end position="226"/>
    </location>
</feature>
<name>A0A5J4NFJ5_9TREM</name>
<feature type="compositionally biased region" description="Polar residues" evidence="1">
    <location>
        <begin position="133"/>
        <end position="143"/>
    </location>
</feature>
<feature type="region of interest" description="Disordered" evidence="1">
    <location>
        <begin position="373"/>
        <end position="455"/>
    </location>
</feature>
<dbReference type="AlphaFoldDB" id="A0A5J4NFJ5"/>
<feature type="domain" description="Hyaluronan/mRNA-binding protein" evidence="2">
    <location>
        <begin position="230"/>
        <end position="337"/>
    </location>
</feature>
<dbReference type="SMART" id="SM01233">
    <property type="entry name" value="HABP4_PAI-RBP1"/>
    <property type="match status" value="1"/>
</dbReference>
<organism evidence="3 4">
    <name type="scientific">Paragonimus westermani</name>
    <dbReference type="NCBI Taxonomy" id="34504"/>
    <lineage>
        <taxon>Eukaryota</taxon>
        <taxon>Metazoa</taxon>
        <taxon>Spiralia</taxon>
        <taxon>Lophotrochozoa</taxon>
        <taxon>Platyhelminthes</taxon>
        <taxon>Trematoda</taxon>
        <taxon>Digenea</taxon>
        <taxon>Plagiorchiida</taxon>
        <taxon>Troglotremata</taxon>
        <taxon>Troglotrematidae</taxon>
        <taxon>Paragonimus</taxon>
    </lineage>
</organism>
<gene>
    <name evidence="3" type="ORF">DEA37_0009326</name>
</gene>
<protein>
    <submittedName>
        <fullName evidence="3">Plasminogen activator inhibitor 1 RNA-binding protein</fullName>
    </submittedName>
</protein>
<dbReference type="PANTHER" id="PTHR12299">
    <property type="entry name" value="HYALURONIC ACID-BINDING PROTEIN 4"/>
    <property type="match status" value="1"/>
</dbReference>
<keyword evidence="4" id="KW-1185">Reference proteome</keyword>
<dbReference type="GO" id="GO:0005737">
    <property type="term" value="C:cytoplasm"/>
    <property type="evidence" value="ECO:0007669"/>
    <property type="project" value="TreeGrafter"/>
</dbReference>
<evidence type="ECO:0000259" key="2">
    <source>
        <dbReference type="SMART" id="SM01233"/>
    </source>
</evidence>
<feature type="region of interest" description="Disordered" evidence="1">
    <location>
        <begin position="93"/>
        <end position="306"/>
    </location>
</feature>
<dbReference type="GO" id="GO:0003723">
    <property type="term" value="F:RNA binding"/>
    <property type="evidence" value="ECO:0007669"/>
    <property type="project" value="InterPro"/>
</dbReference>
<dbReference type="GO" id="GO:0005634">
    <property type="term" value="C:nucleus"/>
    <property type="evidence" value="ECO:0007669"/>
    <property type="project" value="TreeGrafter"/>
</dbReference>
<dbReference type="InterPro" id="IPR006861">
    <property type="entry name" value="HABP4_PAIRBP1-bd"/>
</dbReference>
<feature type="compositionally biased region" description="Low complexity" evidence="1">
    <location>
        <begin position="384"/>
        <end position="405"/>
    </location>
</feature>
<dbReference type="EMBL" id="QNGE01003310">
    <property type="protein sequence ID" value="KAA3674213.1"/>
    <property type="molecule type" value="Genomic_DNA"/>
</dbReference>
<feature type="compositionally biased region" description="Basic and acidic residues" evidence="1">
    <location>
        <begin position="93"/>
        <end position="106"/>
    </location>
</feature>
<feature type="compositionally biased region" description="Basic and acidic residues" evidence="1">
    <location>
        <begin position="291"/>
        <end position="306"/>
    </location>
</feature>
<feature type="compositionally biased region" description="Polar residues" evidence="1">
    <location>
        <begin position="259"/>
        <end position="272"/>
    </location>
</feature>
<evidence type="ECO:0000256" key="1">
    <source>
        <dbReference type="SAM" id="MobiDB-lite"/>
    </source>
</evidence>
<proteinExistence type="predicted"/>
<comment type="caution">
    <text evidence="3">The sequence shown here is derived from an EMBL/GenBank/DDBJ whole genome shotgun (WGS) entry which is preliminary data.</text>
</comment>
<dbReference type="Proteomes" id="UP000324629">
    <property type="component" value="Unassembled WGS sequence"/>
</dbReference>
<feature type="compositionally biased region" description="Basic and acidic residues" evidence="1">
    <location>
        <begin position="230"/>
        <end position="254"/>
    </location>
</feature>